<feature type="compositionally biased region" description="Polar residues" evidence="1">
    <location>
        <begin position="1"/>
        <end position="10"/>
    </location>
</feature>
<accession>A0A9P8Q0X7</accession>
<evidence type="ECO:0000256" key="1">
    <source>
        <dbReference type="SAM" id="MobiDB-lite"/>
    </source>
</evidence>
<dbReference type="AlphaFoldDB" id="A0A9P8Q0X7"/>
<dbReference type="Proteomes" id="UP000774326">
    <property type="component" value="Unassembled WGS sequence"/>
</dbReference>
<feature type="region of interest" description="Disordered" evidence="1">
    <location>
        <begin position="1"/>
        <end position="25"/>
    </location>
</feature>
<comment type="caution">
    <text evidence="2">The sequence shown here is derived from an EMBL/GenBank/DDBJ whole genome shotgun (WGS) entry which is preliminary data.</text>
</comment>
<keyword evidence="3" id="KW-1185">Reference proteome</keyword>
<reference evidence="2" key="2">
    <citation type="submission" date="2021-01" db="EMBL/GenBank/DDBJ databases">
        <authorList>
            <person name="Schikora-Tamarit M.A."/>
        </authorList>
    </citation>
    <scope>NUCLEOTIDE SEQUENCE</scope>
    <source>
        <strain evidence="2">CBS2887</strain>
    </source>
</reference>
<evidence type="ECO:0000313" key="3">
    <source>
        <dbReference type="Proteomes" id="UP000774326"/>
    </source>
</evidence>
<reference evidence="2" key="1">
    <citation type="journal article" date="2021" name="Open Biol.">
        <title>Shared evolutionary footprints suggest mitochondrial oxidative damage underlies multiple complex I losses in fungi.</title>
        <authorList>
            <person name="Schikora-Tamarit M.A."/>
            <person name="Marcet-Houben M."/>
            <person name="Nosek J."/>
            <person name="Gabaldon T."/>
        </authorList>
    </citation>
    <scope>NUCLEOTIDE SEQUENCE</scope>
    <source>
        <strain evidence="2">CBS2887</strain>
    </source>
</reference>
<dbReference type="EMBL" id="JAEUBG010004550">
    <property type="protein sequence ID" value="KAH3681207.1"/>
    <property type="molecule type" value="Genomic_DNA"/>
</dbReference>
<gene>
    <name evidence="2" type="ORF">WICPIJ_007842</name>
</gene>
<sequence>MWNPLNSLPTMKNKPKGFSGYSNSGRKEASNLKEMATLEEMKKLVFKMDLLKLNKAFKIKRSCSLKTFFNKIWSNSSSDLIGWIWDNLWKDKVFSKLDLIDNSVESLVIDRAILESVLVHEVGSKVLDLLSGLAELDIVQDQRGVETFNSVGVLRVVQVQFIDSLLVVGQLELVSAWNRCVKVDSVVWRLSLVVHERRLQIVSGESIHLRRVQGVHMTGDTFSRLSFKVDVINT</sequence>
<evidence type="ECO:0000313" key="2">
    <source>
        <dbReference type="EMBL" id="KAH3681207.1"/>
    </source>
</evidence>
<name>A0A9P8Q0X7_WICPI</name>
<protein>
    <submittedName>
        <fullName evidence="2">Uncharacterized protein</fullName>
    </submittedName>
</protein>
<organism evidence="2 3">
    <name type="scientific">Wickerhamomyces pijperi</name>
    <name type="common">Yeast</name>
    <name type="synonym">Pichia pijperi</name>
    <dbReference type="NCBI Taxonomy" id="599730"/>
    <lineage>
        <taxon>Eukaryota</taxon>
        <taxon>Fungi</taxon>
        <taxon>Dikarya</taxon>
        <taxon>Ascomycota</taxon>
        <taxon>Saccharomycotina</taxon>
        <taxon>Saccharomycetes</taxon>
        <taxon>Phaffomycetales</taxon>
        <taxon>Wickerhamomycetaceae</taxon>
        <taxon>Wickerhamomyces</taxon>
    </lineage>
</organism>
<proteinExistence type="predicted"/>